<dbReference type="AlphaFoldDB" id="A0A1S8A5J7"/>
<dbReference type="InterPro" id="IPR045851">
    <property type="entry name" value="AMP-bd_C_sf"/>
</dbReference>
<dbReference type="EMBL" id="DF977450">
    <property type="protein sequence ID" value="GAW25367.1"/>
    <property type="molecule type" value="Genomic_DNA"/>
</dbReference>
<dbReference type="GO" id="GO:0016740">
    <property type="term" value="F:transferase activity"/>
    <property type="evidence" value="ECO:0007669"/>
    <property type="project" value="UniProtKB-KW"/>
</dbReference>
<keyword evidence="6" id="KW-1185">Reference proteome</keyword>
<evidence type="ECO:0000313" key="6">
    <source>
        <dbReference type="Proteomes" id="UP000054516"/>
    </source>
</evidence>
<dbReference type="PANTHER" id="PTHR44845:SF6">
    <property type="entry name" value="BETA-ALANINE-ACTIVATING ENZYME"/>
    <property type="match status" value="1"/>
</dbReference>
<gene>
    <name evidence="5" type="ORF">SAMD00023353_0501670</name>
</gene>
<dbReference type="InterPro" id="IPR000873">
    <property type="entry name" value="AMP-dep_synth/lig_dom"/>
</dbReference>
<keyword evidence="5" id="KW-0378">Hydrolase</keyword>
<proteinExistence type="predicted"/>
<keyword evidence="5" id="KW-0808">Transferase</keyword>
<dbReference type="Pfam" id="PF00501">
    <property type="entry name" value="AMP-binding"/>
    <property type="match status" value="1"/>
</dbReference>
<organism evidence="5">
    <name type="scientific">Rosellinia necatrix</name>
    <name type="common">White root-rot fungus</name>
    <dbReference type="NCBI Taxonomy" id="77044"/>
    <lineage>
        <taxon>Eukaryota</taxon>
        <taxon>Fungi</taxon>
        <taxon>Dikarya</taxon>
        <taxon>Ascomycota</taxon>
        <taxon>Pezizomycotina</taxon>
        <taxon>Sordariomycetes</taxon>
        <taxon>Xylariomycetidae</taxon>
        <taxon>Xylariales</taxon>
        <taxon>Xylariaceae</taxon>
        <taxon>Rosellinia</taxon>
    </lineage>
</organism>
<name>A0A1S8A5J7_ROSNE</name>
<dbReference type="PANTHER" id="PTHR44845">
    <property type="entry name" value="CARRIER DOMAIN-CONTAINING PROTEIN"/>
    <property type="match status" value="1"/>
</dbReference>
<dbReference type="InterPro" id="IPR020845">
    <property type="entry name" value="AMP-binding_CS"/>
</dbReference>
<dbReference type="STRING" id="77044.A0A1S8A5J7"/>
<dbReference type="InterPro" id="IPR036291">
    <property type="entry name" value="NAD(P)-bd_dom_sf"/>
</dbReference>
<dbReference type="OMA" id="KWASETY"/>
<dbReference type="InterPro" id="IPR013120">
    <property type="entry name" value="FAR_NAD-bd"/>
</dbReference>
<evidence type="ECO:0000259" key="4">
    <source>
        <dbReference type="Pfam" id="PF07993"/>
    </source>
</evidence>
<dbReference type="GO" id="GO:0016787">
    <property type="term" value="F:hydrolase activity"/>
    <property type="evidence" value="ECO:0007669"/>
    <property type="project" value="UniProtKB-KW"/>
</dbReference>
<evidence type="ECO:0000256" key="1">
    <source>
        <dbReference type="ARBA" id="ARBA00022450"/>
    </source>
</evidence>
<dbReference type="Proteomes" id="UP000054516">
    <property type="component" value="Unassembled WGS sequence"/>
</dbReference>
<dbReference type="Pfam" id="PF07993">
    <property type="entry name" value="NAD_binding_4"/>
    <property type="match status" value="1"/>
</dbReference>
<dbReference type="SUPFAM" id="SSF56801">
    <property type="entry name" value="Acetyl-CoA synthetase-like"/>
    <property type="match status" value="1"/>
</dbReference>
<protein>
    <submittedName>
        <fullName evidence="5">Putative acyl transferase acyl hydrolase lysophospholipase</fullName>
    </submittedName>
</protein>
<keyword evidence="1" id="KW-0596">Phosphopantetheine</keyword>
<accession>A0A1S8A5J7</accession>
<dbReference type="SUPFAM" id="SSF51735">
    <property type="entry name" value="NAD(P)-binding Rossmann-fold domains"/>
    <property type="match status" value="1"/>
</dbReference>
<dbReference type="InterPro" id="IPR042099">
    <property type="entry name" value="ANL_N_sf"/>
</dbReference>
<dbReference type="OrthoDB" id="416786at2759"/>
<dbReference type="Gene3D" id="3.40.50.12780">
    <property type="entry name" value="N-terminal domain of ligase-like"/>
    <property type="match status" value="1"/>
</dbReference>
<dbReference type="PROSITE" id="PS00455">
    <property type="entry name" value="AMP_BINDING"/>
    <property type="match status" value="1"/>
</dbReference>
<feature type="domain" description="AMP-dependent synthetase/ligase" evidence="3">
    <location>
        <begin position="36"/>
        <end position="260"/>
    </location>
</feature>
<reference evidence="5" key="1">
    <citation type="submission" date="2016-03" db="EMBL/GenBank/DDBJ databases">
        <title>Draft genome sequence of Rosellinia necatrix.</title>
        <authorList>
            <person name="Kanematsu S."/>
        </authorList>
    </citation>
    <scope>NUCLEOTIDE SEQUENCE [LARGE SCALE GENOMIC DNA]</scope>
    <source>
        <strain evidence="5">W97</strain>
    </source>
</reference>
<keyword evidence="2" id="KW-0597">Phosphoprotein</keyword>
<sequence>MVDYKTHTEEGFLQNTQASIVQVPDVLSGGEGCELPLNQAKATDAAMITYTSGTTGVPKGSVIRHASYKNFCEFSPPRWPIGLGTETVLQQSSYAFDLSIAQILICVCYGGTLAIISEEQRRDPAAICSLIVRIGVTFTIATPTEYFAWLRHDNGRLLRDSQWRTAITAGEAVTSPLVQAFTSLCRPDIRLVNVYGPSETTIGCADQLILPSLPPSEFGDGLSVLPNYSICIVDADLKPLPIGVPGQILIGGAGVAEGYFKNNKHAASTFMHDNQASASFVANGWVLAHASGDRGRFDSQGRLVLHGRMADSTQIKMGGVRIDLQDIEATIMATSHRIYQAVVSHRVDSVSTREFLVAFLVMSDRQPENAEDSDSDRDTFIERLIRDLPLPQIMRPSIAITVGALPMTISNKIDRLAVDHMPLAEPNRMPGYNNQRDSMLDEFENMLCSLWEEALPADIVRSLIRERLNISIPIMKLFGASTIAQMAALLQDQPSWNSRAAPEMIDWEKETTVRDDFASLPQSDYRQRRQLGQHSSVIILTGSTGFLGQRILGQLVLDSTVSKIHCIAVRKAPRSLHGLFANTKVTVHHGDLRLKQLGLPDHAATAIFAEASAVVHCGANVSFLESYHTLRHTNLASTRELARLSIPYRLPLHYISTASVTQLTRAPAWGAASVAAFPPVIGQLNGFGYKSSKWASERFLERVSEKFGLPVVVHRPTSITGEGASGTDLLGNVMRFARVAKAVPDARGWSGYLDFVGVDTVAKKVVGEVAGSVREGREGRDGSGCDIRYVYENGDTVIGVEHLREYLEGIIGETPSVMSFQGWVDALARAGMNPFLVQYLKGVDGDGGVWLFPKLLTDP</sequence>
<evidence type="ECO:0000259" key="3">
    <source>
        <dbReference type="Pfam" id="PF00501"/>
    </source>
</evidence>
<evidence type="ECO:0000313" key="5">
    <source>
        <dbReference type="EMBL" id="GAW25367.1"/>
    </source>
</evidence>
<evidence type="ECO:0000256" key="2">
    <source>
        <dbReference type="ARBA" id="ARBA00022553"/>
    </source>
</evidence>
<dbReference type="Gene3D" id="3.30.300.30">
    <property type="match status" value="1"/>
</dbReference>
<feature type="domain" description="Thioester reductase (TE)" evidence="4">
    <location>
        <begin position="540"/>
        <end position="763"/>
    </location>
</feature>
<dbReference type="Gene3D" id="3.40.50.720">
    <property type="entry name" value="NAD(P)-binding Rossmann-like Domain"/>
    <property type="match status" value="1"/>
</dbReference>